<keyword evidence="1" id="KW-1133">Transmembrane helix</keyword>
<feature type="transmembrane region" description="Helical" evidence="1">
    <location>
        <begin position="52"/>
        <end position="75"/>
    </location>
</feature>
<evidence type="ECO:0000313" key="3">
    <source>
        <dbReference type="Proteomes" id="UP000572635"/>
    </source>
</evidence>
<reference evidence="2 3" key="1">
    <citation type="submission" date="2020-08" db="EMBL/GenBank/DDBJ databases">
        <title>Sequencing the genomes of 1000 actinobacteria strains.</title>
        <authorList>
            <person name="Klenk H.-P."/>
        </authorList>
    </citation>
    <scope>NUCLEOTIDE SEQUENCE [LARGE SCALE GENOMIC DNA]</scope>
    <source>
        <strain evidence="2 3">DSM 44551</strain>
    </source>
</reference>
<keyword evidence="3" id="KW-1185">Reference proteome</keyword>
<protein>
    <submittedName>
        <fullName evidence="2">Uncharacterized protein</fullName>
    </submittedName>
</protein>
<dbReference type="RefSeq" id="WP_184391297.1">
    <property type="nucleotide sequence ID" value="NZ_BAAAJD010000009.1"/>
</dbReference>
<feature type="transmembrane region" description="Helical" evidence="1">
    <location>
        <begin position="82"/>
        <end position="102"/>
    </location>
</feature>
<evidence type="ECO:0000256" key="1">
    <source>
        <dbReference type="SAM" id="Phobius"/>
    </source>
</evidence>
<comment type="caution">
    <text evidence="2">The sequence shown here is derived from an EMBL/GenBank/DDBJ whole genome shotgun (WGS) entry which is preliminary data.</text>
</comment>
<evidence type="ECO:0000313" key="2">
    <source>
        <dbReference type="EMBL" id="MBB5431612.1"/>
    </source>
</evidence>
<accession>A0A7W8QJH4</accession>
<name>A0A7W8QJH4_9ACTN</name>
<dbReference type="AlphaFoldDB" id="A0A7W8QJH4"/>
<dbReference type="EMBL" id="JACHDB010000001">
    <property type="protein sequence ID" value="MBB5431612.1"/>
    <property type="molecule type" value="Genomic_DNA"/>
</dbReference>
<dbReference type="Proteomes" id="UP000572635">
    <property type="component" value="Unassembled WGS sequence"/>
</dbReference>
<sequence>MTSPTTAGRAEPHAGADPLRNVLQIDGWSTLLFGIALLGTAPWLSGPLGIPASWLVPFGVVMLGGSAALLLIAGYPRIPPRLSAAVVAGNALSGAALLVLAFSGLLPLTGLGLAFLLSGAVVVAVFAELEFAARRRSPAAG</sequence>
<feature type="transmembrane region" description="Helical" evidence="1">
    <location>
        <begin position="28"/>
        <end position="46"/>
    </location>
</feature>
<keyword evidence="1" id="KW-0472">Membrane</keyword>
<gene>
    <name evidence="2" type="ORF">HDA36_001696</name>
</gene>
<feature type="transmembrane region" description="Helical" evidence="1">
    <location>
        <begin position="108"/>
        <end position="127"/>
    </location>
</feature>
<proteinExistence type="predicted"/>
<keyword evidence="1" id="KW-0812">Transmembrane</keyword>
<organism evidence="2 3">
    <name type="scientific">Nocardiopsis composta</name>
    <dbReference type="NCBI Taxonomy" id="157465"/>
    <lineage>
        <taxon>Bacteria</taxon>
        <taxon>Bacillati</taxon>
        <taxon>Actinomycetota</taxon>
        <taxon>Actinomycetes</taxon>
        <taxon>Streptosporangiales</taxon>
        <taxon>Nocardiopsidaceae</taxon>
        <taxon>Nocardiopsis</taxon>
    </lineage>
</organism>